<organism evidence="2 3">
    <name type="scientific">Colletotrichum higginsianum (strain IMI 349063)</name>
    <name type="common">Crucifer anthracnose fungus</name>
    <dbReference type="NCBI Taxonomy" id="759273"/>
    <lineage>
        <taxon>Eukaryota</taxon>
        <taxon>Fungi</taxon>
        <taxon>Dikarya</taxon>
        <taxon>Ascomycota</taxon>
        <taxon>Pezizomycotina</taxon>
        <taxon>Sordariomycetes</taxon>
        <taxon>Hypocreomycetidae</taxon>
        <taxon>Glomerellales</taxon>
        <taxon>Glomerellaceae</taxon>
        <taxon>Colletotrichum</taxon>
        <taxon>Colletotrichum destructivum species complex</taxon>
    </lineage>
</organism>
<accession>A0A1B7YRH5</accession>
<evidence type="ECO:0000313" key="2">
    <source>
        <dbReference type="EMBL" id="OBR14552.1"/>
    </source>
</evidence>
<protein>
    <submittedName>
        <fullName evidence="2">Uncharacterized protein</fullName>
    </submittedName>
</protein>
<feature type="compositionally biased region" description="Basic and acidic residues" evidence="1">
    <location>
        <begin position="92"/>
        <end position="101"/>
    </location>
</feature>
<dbReference type="KEGG" id="chig:CH63R_03278"/>
<evidence type="ECO:0000256" key="1">
    <source>
        <dbReference type="SAM" id="MobiDB-lite"/>
    </source>
</evidence>
<proteinExistence type="predicted"/>
<dbReference type="VEuPathDB" id="FungiDB:CH63R_03278"/>
<feature type="compositionally biased region" description="Gly residues" evidence="1">
    <location>
        <begin position="115"/>
        <end position="125"/>
    </location>
</feature>
<name>A0A1B7YRH5_COLHI</name>
<evidence type="ECO:0000313" key="3">
    <source>
        <dbReference type="Proteomes" id="UP000092177"/>
    </source>
</evidence>
<reference evidence="3" key="1">
    <citation type="journal article" date="2017" name="BMC Genomics">
        <title>Gapless genome assembly of Colletotrichum higginsianum reveals chromosome structure and association of transposable elements with secondary metabolite gene clusters.</title>
        <authorList>
            <person name="Dallery J.-F."/>
            <person name="Lapalu N."/>
            <person name="Zampounis A."/>
            <person name="Pigne S."/>
            <person name="Luyten I."/>
            <person name="Amselem J."/>
            <person name="Wittenberg A.H.J."/>
            <person name="Zhou S."/>
            <person name="de Queiroz M.V."/>
            <person name="Robin G.P."/>
            <person name="Auger A."/>
            <person name="Hainaut M."/>
            <person name="Henrissat B."/>
            <person name="Kim K.-T."/>
            <person name="Lee Y.-H."/>
            <person name="Lespinet O."/>
            <person name="Schwartz D.C."/>
            <person name="Thon M.R."/>
            <person name="O'Connell R.J."/>
        </authorList>
    </citation>
    <scope>NUCLEOTIDE SEQUENCE [LARGE SCALE GENOMIC DNA]</scope>
    <source>
        <strain evidence="3">IMI 349063</strain>
    </source>
</reference>
<dbReference type="GeneID" id="28862360"/>
<dbReference type="RefSeq" id="XP_018163069.1">
    <property type="nucleotide sequence ID" value="XM_018298253.1"/>
</dbReference>
<comment type="caution">
    <text evidence="2">The sequence shown here is derived from an EMBL/GenBank/DDBJ whole genome shotgun (WGS) entry which is preliminary data.</text>
</comment>
<sequence length="148" mass="15862">MPTSLSVCVCMCVYVRVPHPQHLLGDIIDIGRSAVSRSSRILGTDWLGRQKTPPCQCILVPPPFGSPSPFRGASILCPTPFYPLMLPQWRREEREKGERTNENNSKLPEAKNMMGGWGGVGGGSTNGAPPVAAAKNGDDDNLMSTGNG</sequence>
<dbReference type="Proteomes" id="UP000092177">
    <property type="component" value="Chromosome 2"/>
</dbReference>
<feature type="region of interest" description="Disordered" evidence="1">
    <location>
        <begin position="92"/>
        <end position="148"/>
    </location>
</feature>
<dbReference type="EMBL" id="LTAN01000002">
    <property type="protein sequence ID" value="OBR14552.1"/>
    <property type="molecule type" value="Genomic_DNA"/>
</dbReference>
<gene>
    <name evidence="2" type="ORF">CH63R_03278</name>
</gene>
<keyword evidence="3" id="KW-1185">Reference proteome</keyword>
<dbReference type="AlphaFoldDB" id="A0A1B7YRH5"/>